<dbReference type="CDD" id="cd05467">
    <property type="entry name" value="CBM20"/>
    <property type="match status" value="1"/>
</dbReference>
<reference evidence="3 4" key="1">
    <citation type="submission" date="2014-11" db="EMBL/GenBank/DDBJ databases">
        <authorList>
            <person name="Zhu J."/>
            <person name="Qi W."/>
            <person name="Song R."/>
        </authorList>
    </citation>
    <scope>NUCLEOTIDE SEQUENCE [LARGE SCALE GENOMIC DNA]</scope>
</reference>
<dbReference type="Pfam" id="PF00686">
    <property type="entry name" value="CBM_20"/>
    <property type="match status" value="1"/>
</dbReference>
<dbReference type="InterPro" id="IPR013784">
    <property type="entry name" value="Carb-bd-like_fold"/>
</dbReference>
<sequence>MNGHSEGEAEPAVIPVCFKVKAYTKPGEQLRVVGNHPALGYWDFLQAVDMRTNEVSFPVWESLPVQITAVQDRETVVEYKYIICRDRDHHWEDHEYGHHRTVTLPPIQSLHVVMQPQQQQQQHHQQLTHRANAPPPSLTPRTHHSSCGSEREAGGKGAFIAEASVSMESTAAGTPRLEGEGGGGGGSGVPVVDVKYALCICDDSFGDWRRAPTLSLINRHIALSEMVVHFQAGETQTDSSTTHLNPEILHFYSNPIMLPEDDPRRWAKAVTMPARPDDVDGEEESEESYGYSEEGFVCHLKGVGVGEHVSDRELFEYVPGLAASMPLLETMIDRFIDDDL</sequence>
<protein>
    <recommendedName>
        <fullName evidence="2">CBM20 domain-containing protein</fullName>
    </recommendedName>
</protein>
<evidence type="ECO:0000313" key="4">
    <source>
        <dbReference type="Proteomes" id="UP000041254"/>
    </source>
</evidence>
<evidence type="ECO:0000259" key="2">
    <source>
        <dbReference type="PROSITE" id="PS51166"/>
    </source>
</evidence>
<evidence type="ECO:0000313" key="3">
    <source>
        <dbReference type="EMBL" id="CEM39831.1"/>
    </source>
</evidence>
<dbReference type="InterPro" id="IPR013783">
    <property type="entry name" value="Ig-like_fold"/>
</dbReference>
<dbReference type="VEuPathDB" id="CryptoDB:Vbra_19799"/>
<dbReference type="SUPFAM" id="SSF49452">
    <property type="entry name" value="Starch-binding domain-like"/>
    <property type="match status" value="1"/>
</dbReference>
<name>A0A0G4H7E9_VITBC</name>
<dbReference type="PROSITE" id="PS51166">
    <property type="entry name" value="CBM20"/>
    <property type="match status" value="1"/>
</dbReference>
<feature type="region of interest" description="Disordered" evidence="1">
    <location>
        <begin position="113"/>
        <end position="154"/>
    </location>
</feature>
<dbReference type="Gene3D" id="2.60.40.10">
    <property type="entry name" value="Immunoglobulins"/>
    <property type="match status" value="1"/>
</dbReference>
<dbReference type="InParanoid" id="A0A0G4H7E9"/>
<proteinExistence type="predicted"/>
<accession>A0A0G4H7E9</accession>
<dbReference type="GO" id="GO:2001070">
    <property type="term" value="F:starch binding"/>
    <property type="evidence" value="ECO:0007669"/>
    <property type="project" value="InterPro"/>
</dbReference>
<dbReference type="Proteomes" id="UP000041254">
    <property type="component" value="Unassembled WGS sequence"/>
</dbReference>
<keyword evidence="4" id="KW-1185">Reference proteome</keyword>
<evidence type="ECO:0000256" key="1">
    <source>
        <dbReference type="SAM" id="MobiDB-lite"/>
    </source>
</evidence>
<dbReference type="PANTHER" id="PTHR32518">
    <property type="match status" value="1"/>
</dbReference>
<dbReference type="InterPro" id="IPR002044">
    <property type="entry name" value="CBM20"/>
</dbReference>
<dbReference type="OrthoDB" id="440291at2759"/>
<gene>
    <name evidence="3" type="ORF">Vbra_19799</name>
</gene>
<dbReference type="SMART" id="SM01065">
    <property type="entry name" value="CBM_2"/>
    <property type="match status" value="1"/>
</dbReference>
<dbReference type="EMBL" id="CDMY01001052">
    <property type="protein sequence ID" value="CEM39831.1"/>
    <property type="molecule type" value="Genomic_DNA"/>
</dbReference>
<feature type="compositionally biased region" description="Low complexity" evidence="1">
    <location>
        <begin position="115"/>
        <end position="125"/>
    </location>
</feature>
<dbReference type="PANTHER" id="PTHR32518:SF3">
    <property type="entry name" value="4-ALPHA-GLUCANOTRANSFERASE"/>
    <property type="match status" value="1"/>
</dbReference>
<organism evidence="3 4">
    <name type="scientific">Vitrella brassicaformis (strain CCMP3155)</name>
    <dbReference type="NCBI Taxonomy" id="1169540"/>
    <lineage>
        <taxon>Eukaryota</taxon>
        <taxon>Sar</taxon>
        <taxon>Alveolata</taxon>
        <taxon>Colpodellida</taxon>
        <taxon>Vitrellaceae</taxon>
        <taxon>Vitrella</taxon>
    </lineage>
</organism>
<dbReference type="AlphaFoldDB" id="A0A0G4H7E9"/>
<feature type="domain" description="CBM20" evidence="2">
    <location>
        <begin position="8"/>
        <end position="119"/>
    </location>
</feature>